<evidence type="ECO:0000313" key="1">
    <source>
        <dbReference type="EMBL" id="CAL1672157.1"/>
    </source>
</evidence>
<protein>
    <recommendedName>
        <fullName evidence="3">Nuclease HARBI1</fullName>
    </recommendedName>
</protein>
<name>A0AAV2MY63_9HYME</name>
<evidence type="ECO:0000313" key="2">
    <source>
        <dbReference type="Proteomes" id="UP001497644"/>
    </source>
</evidence>
<accession>A0AAV2MY63</accession>
<dbReference type="EMBL" id="CAXIPU020000446">
    <property type="protein sequence ID" value="CAL1672157.1"/>
    <property type="molecule type" value="Genomic_DNA"/>
</dbReference>
<organism evidence="1 2">
    <name type="scientific">Lasius platythorax</name>
    <dbReference type="NCBI Taxonomy" id="488582"/>
    <lineage>
        <taxon>Eukaryota</taxon>
        <taxon>Metazoa</taxon>
        <taxon>Ecdysozoa</taxon>
        <taxon>Arthropoda</taxon>
        <taxon>Hexapoda</taxon>
        <taxon>Insecta</taxon>
        <taxon>Pterygota</taxon>
        <taxon>Neoptera</taxon>
        <taxon>Endopterygota</taxon>
        <taxon>Hymenoptera</taxon>
        <taxon>Apocrita</taxon>
        <taxon>Aculeata</taxon>
        <taxon>Formicoidea</taxon>
        <taxon>Formicidae</taxon>
        <taxon>Formicinae</taxon>
        <taxon>Lasius</taxon>
        <taxon>Lasius</taxon>
    </lineage>
</organism>
<keyword evidence="2" id="KW-1185">Reference proteome</keyword>
<sequence length="175" mass="20320">MADAYLAAHILDFENRIQRLEQRADRQVLREIEEPFDLTVEFRELYRLTPELISDLVDVLAPHLMHTRITGLSVEKQVLSAIRLYATGYYQRPVGEQWDISMSQSSISRCIHRVTDAINENIFRQWVQFPMTPEARQLAREQFQNARQPFEGAIGAIDCTHMAILAPREHEGKLT</sequence>
<dbReference type="AlphaFoldDB" id="A0AAV2MY63"/>
<proteinExistence type="predicted"/>
<gene>
    <name evidence="1" type="ORF">LPLAT_LOCUS5561</name>
</gene>
<comment type="caution">
    <text evidence="1">The sequence shown here is derived from an EMBL/GenBank/DDBJ whole genome shotgun (WGS) entry which is preliminary data.</text>
</comment>
<reference evidence="1" key="1">
    <citation type="submission" date="2024-04" db="EMBL/GenBank/DDBJ databases">
        <authorList>
            <consortium name="Molecular Ecology Group"/>
        </authorList>
    </citation>
    <scope>NUCLEOTIDE SEQUENCE</scope>
</reference>
<dbReference type="Proteomes" id="UP001497644">
    <property type="component" value="Unassembled WGS sequence"/>
</dbReference>
<evidence type="ECO:0008006" key="3">
    <source>
        <dbReference type="Google" id="ProtNLM"/>
    </source>
</evidence>